<evidence type="ECO:0000313" key="2">
    <source>
        <dbReference type="EMBL" id="VDN33662.1"/>
    </source>
</evidence>
<feature type="compositionally biased region" description="Polar residues" evidence="1">
    <location>
        <begin position="162"/>
        <end position="179"/>
    </location>
</feature>
<feature type="region of interest" description="Disordered" evidence="1">
    <location>
        <begin position="113"/>
        <end position="198"/>
    </location>
</feature>
<evidence type="ECO:0000313" key="3">
    <source>
        <dbReference type="Proteomes" id="UP000271889"/>
    </source>
</evidence>
<keyword evidence="3" id="KW-1185">Reference proteome</keyword>
<gene>
    <name evidence="2" type="ORF">CGOC_LOCUS12444</name>
</gene>
<dbReference type="AlphaFoldDB" id="A0A3P7QPF9"/>
<dbReference type="Proteomes" id="UP000271889">
    <property type="component" value="Unassembled WGS sequence"/>
</dbReference>
<evidence type="ECO:0000256" key="1">
    <source>
        <dbReference type="SAM" id="MobiDB-lite"/>
    </source>
</evidence>
<feature type="compositionally biased region" description="Low complexity" evidence="1">
    <location>
        <begin position="115"/>
        <end position="137"/>
    </location>
</feature>
<protein>
    <submittedName>
        <fullName evidence="2">Uncharacterized protein</fullName>
    </submittedName>
</protein>
<sequence>MVGNCGDVSAYPQVNFLRNNNTQKPQKFVAATAASAPSNASHHDEIRSVIKTANSLEKPHRTVVTGPSKLRSDRLGMFEKKDEVLPSPAVKPVQIHSHNAKKMDSFQPLASPVLSSGTVSPSHDSVSSSGGLSSFYSPNDSGYEAGASESPKPHDNHAPYEPQTSIPSEPQTTISTNKFESPASRDAVPEEPKVPYGAKNSSKFAQFSWFISIDLRLR</sequence>
<proteinExistence type="predicted"/>
<organism evidence="2 3">
    <name type="scientific">Cylicostephanus goldi</name>
    <name type="common">Nematode worm</name>
    <dbReference type="NCBI Taxonomy" id="71465"/>
    <lineage>
        <taxon>Eukaryota</taxon>
        <taxon>Metazoa</taxon>
        <taxon>Ecdysozoa</taxon>
        <taxon>Nematoda</taxon>
        <taxon>Chromadorea</taxon>
        <taxon>Rhabditida</taxon>
        <taxon>Rhabditina</taxon>
        <taxon>Rhabditomorpha</taxon>
        <taxon>Strongyloidea</taxon>
        <taxon>Strongylidae</taxon>
        <taxon>Cylicostephanus</taxon>
    </lineage>
</organism>
<dbReference type="EMBL" id="UYRV01123188">
    <property type="protein sequence ID" value="VDN33662.1"/>
    <property type="molecule type" value="Genomic_DNA"/>
</dbReference>
<dbReference type="OrthoDB" id="5971719at2759"/>
<accession>A0A3P7QPF9</accession>
<reference evidence="2 3" key="1">
    <citation type="submission" date="2018-11" db="EMBL/GenBank/DDBJ databases">
        <authorList>
            <consortium name="Pathogen Informatics"/>
        </authorList>
    </citation>
    <scope>NUCLEOTIDE SEQUENCE [LARGE SCALE GENOMIC DNA]</scope>
</reference>
<name>A0A3P7QPF9_CYLGO</name>